<dbReference type="EMBL" id="JAIWYP010000006">
    <property type="protein sequence ID" value="KAH3803906.1"/>
    <property type="molecule type" value="Genomic_DNA"/>
</dbReference>
<feature type="compositionally biased region" description="Basic and acidic residues" evidence="1">
    <location>
        <begin position="55"/>
        <end position="71"/>
    </location>
</feature>
<dbReference type="Proteomes" id="UP000828390">
    <property type="component" value="Unassembled WGS sequence"/>
</dbReference>
<protein>
    <submittedName>
        <fullName evidence="2">Uncharacterized protein</fullName>
    </submittedName>
</protein>
<sequence length="79" mass="9034">MLIISTFDYVQALTLFNRMGLTMSSSSKLRLLGEAGDMLEHTMNSTRRKKLLEITSDRDVRPGHQAMDRHNKGSRVRNV</sequence>
<comment type="caution">
    <text evidence="2">The sequence shown here is derived from an EMBL/GenBank/DDBJ whole genome shotgun (WGS) entry which is preliminary data.</text>
</comment>
<reference evidence="2" key="1">
    <citation type="journal article" date="2019" name="bioRxiv">
        <title>The Genome of the Zebra Mussel, Dreissena polymorpha: A Resource for Invasive Species Research.</title>
        <authorList>
            <person name="McCartney M.A."/>
            <person name="Auch B."/>
            <person name="Kono T."/>
            <person name="Mallez S."/>
            <person name="Zhang Y."/>
            <person name="Obille A."/>
            <person name="Becker A."/>
            <person name="Abrahante J.E."/>
            <person name="Garbe J."/>
            <person name="Badalamenti J.P."/>
            <person name="Herman A."/>
            <person name="Mangelson H."/>
            <person name="Liachko I."/>
            <person name="Sullivan S."/>
            <person name="Sone E.D."/>
            <person name="Koren S."/>
            <person name="Silverstein K.A.T."/>
            <person name="Beckman K.B."/>
            <person name="Gohl D.M."/>
        </authorList>
    </citation>
    <scope>NUCLEOTIDE SEQUENCE</scope>
    <source>
        <strain evidence="2">Duluth1</strain>
        <tissue evidence="2">Whole animal</tissue>
    </source>
</reference>
<gene>
    <name evidence="2" type="ORF">DPMN_132178</name>
</gene>
<evidence type="ECO:0000313" key="3">
    <source>
        <dbReference type="Proteomes" id="UP000828390"/>
    </source>
</evidence>
<accession>A0A9D4FVM1</accession>
<evidence type="ECO:0000313" key="2">
    <source>
        <dbReference type="EMBL" id="KAH3803906.1"/>
    </source>
</evidence>
<name>A0A9D4FVM1_DREPO</name>
<feature type="region of interest" description="Disordered" evidence="1">
    <location>
        <begin position="55"/>
        <end position="79"/>
    </location>
</feature>
<evidence type="ECO:0000256" key="1">
    <source>
        <dbReference type="SAM" id="MobiDB-lite"/>
    </source>
</evidence>
<organism evidence="2 3">
    <name type="scientific">Dreissena polymorpha</name>
    <name type="common">Zebra mussel</name>
    <name type="synonym">Mytilus polymorpha</name>
    <dbReference type="NCBI Taxonomy" id="45954"/>
    <lineage>
        <taxon>Eukaryota</taxon>
        <taxon>Metazoa</taxon>
        <taxon>Spiralia</taxon>
        <taxon>Lophotrochozoa</taxon>
        <taxon>Mollusca</taxon>
        <taxon>Bivalvia</taxon>
        <taxon>Autobranchia</taxon>
        <taxon>Heteroconchia</taxon>
        <taxon>Euheterodonta</taxon>
        <taxon>Imparidentia</taxon>
        <taxon>Neoheterodontei</taxon>
        <taxon>Myida</taxon>
        <taxon>Dreissenoidea</taxon>
        <taxon>Dreissenidae</taxon>
        <taxon>Dreissena</taxon>
    </lineage>
</organism>
<keyword evidence="3" id="KW-1185">Reference proteome</keyword>
<proteinExistence type="predicted"/>
<dbReference type="AlphaFoldDB" id="A0A9D4FVM1"/>
<reference evidence="2" key="2">
    <citation type="submission" date="2020-11" db="EMBL/GenBank/DDBJ databases">
        <authorList>
            <person name="McCartney M.A."/>
            <person name="Auch B."/>
            <person name="Kono T."/>
            <person name="Mallez S."/>
            <person name="Becker A."/>
            <person name="Gohl D.M."/>
            <person name="Silverstein K.A.T."/>
            <person name="Koren S."/>
            <person name="Bechman K.B."/>
            <person name="Herman A."/>
            <person name="Abrahante J.E."/>
            <person name="Garbe J."/>
        </authorList>
    </citation>
    <scope>NUCLEOTIDE SEQUENCE</scope>
    <source>
        <strain evidence="2">Duluth1</strain>
        <tissue evidence="2">Whole animal</tissue>
    </source>
</reference>